<dbReference type="KEGG" id="cmb:CSW64_14420"/>
<name>A0A2D2AZU5_9CAUL</name>
<dbReference type="SUPFAM" id="SSF56935">
    <property type="entry name" value="Porins"/>
    <property type="match status" value="1"/>
</dbReference>
<dbReference type="PROSITE" id="PS51318">
    <property type="entry name" value="TAT"/>
    <property type="match status" value="1"/>
</dbReference>
<keyword evidence="9 16" id="KW-0675">Receptor</keyword>
<keyword evidence="6 13" id="KW-0732">Signal</keyword>
<evidence type="ECO:0000256" key="2">
    <source>
        <dbReference type="ARBA" id="ARBA00009810"/>
    </source>
</evidence>
<evidence type="ECO:0000256" key="5">
    <source>
        <dbReference type="ARBA" id="ARBA00022692"/>
    </source>
</evidence>
<evidence type="ECO:0000256" key="9">
    <source>
        <dbReference type="ARBA" id="ARBA00023170"/>
    </source>
</evidence>
<dbReference type="GO" id="GO:0044718">
    <property type="term" value="P:siderophore transmembrane transport"/>
    <property type="evidence" value="ECO:0007669"/>
    <property type="project" value="TreeGrafter"/>
</dbReference>
<dbReference type="InterPro" id="IPR012910">
    <property type="entry name" value="Plug_dom"/>
</dbReference>
<organism evidence="16 17">
    <name type="scientific">Caulobacter mirabilis</name>
    <dbReference type="NCBI Taxonomy" id="69666"/>
    <lineage>
        <taxon>Bacteria</taxon>
        <taxon>Pseudomonadati</taxon>
        <taxon>Pseudomonadota</taxon>
        <taxon>Alphaproteobacteria</taxon>
        <taxon>Caulobacterales</taxon>
        <taxon>Caulobacteraceae</taxon>
        <taxon>Caulobacter</taxon>
    </lineage>
</organism>
<dbReference type="InterPro" id="IPR039426">
    <property type="entry name" value="TonB-dep_rcpt-like"/>
</dbReference>
<dbReference type="PANTHER" id="PTHR30069:SF29">
    <property type="entry name" value="HEMOGLOBIN AND HEMOGLOBIN-HAPTOGLOBIN-BINDING PROTEIN 1-RELATED"/>
    <property type="match status" value="1"/>
</dbReference>
<dbReference type="EMBL" id="CP024201">
    <property type="protein sequence ID" value="ATQ43515.1"/>
    <property type="molecule type" value="Genomic_DNA"/>
</dbReference>
<keyword evidence="17" id="KW-1185">Reference proteome</keyword>
<evidence type="ECO:0000313" key="17">
    <source>
        <dbReference type="Proteomes" id="UP000228945"/>
    </source>
</evidence>
<protein>
    <submittedName>
        <fullName evidence="16">TonB-dependent receptor</fullName>
    </submittedName>
</protein>
<sequence>MLTKTSRRLALLAAAAGAALAAAPVWADEAAAGDAATVDPVVVTATRTEKPLDEAPVTASVITDKQMDDRLVTDIKDLIKYEPGVSVRTSPARFNAAGSGTGRDGNSGFNIRGLEGNRVLIQVDGIRVPDAFDFGAQNVGRGGYADLGMIKSVEIVRGPASALYGSDGLAGAVSFFTKDPKDFLRDGRSWAAEAKAGYASADDSAYGNLVFAGESGDWSGMISYTRREGHEQETKGNKGGTGVLRTEANPQDHESNAILAKLVFTPLDGHRLRLTYDHFDNEVSTDVLSAQGTSMGVTTTQVLAHDETDRDRISLDYRYTGGSGLLSAVNAAVYYQDSTTRQYTFEDRSSVDRTRNNTFDNKVWGATVQIDSQFDTGGLSHYLVWGLDVSKTRQEMIRGGTVPTPPDVFPSRAFPNTDYTLLGLYVQDELKFFDDRLSLYPALRFDYYDLSPERDALYTGPAPKGSSDSHVSPKLGVVWSATENTKLFANIAAGFKAPAPSQVNTSFSNPLQGYTSISNPDLKPETSQTIDGGVRWSNGRLYVELAAFAGRYEDFISREVVSGAGTAVNPSVFQYVNYSEVKIRGVEAKARLRLDGGWTLMGAASGARGDAENVRGKGPLASIDPVKVVAGVAWDDPSGRYGGELSITHAAGKDESRACTGSCYTTSAFDVIDLTAYWNVTDTVTLRGGVFNLTDQKYMWWSDARGLNPAQLPPDAVTQPGRNFGLSLSLKL</sequence>
<evidence type="ECO:0000256" key="10">
    <source>
        <dbReference type="ARBA" id="ARBA00023237"/>
    </source>
</evidence>
<dbReference type="OrthoDB" id="9760333at2"/>
<evidence type="ECO:0000313" key="16">
    <source>
        <dbReference type="EMBL" id="ATQ43515.1"/>
    </source>
</evidence>
<dbReference type="InterPro" id="IPR000531">
    <property type="entry name" value="Beta-barrel_TonB"/>
</dbReference>
<dbReference type="PROSITE" id="PS52016">
    <property type="entry name" value="TONB_DEPENDENT_REC_3"/>
    <property type="match status" value="1"/>
</dbReference>
<dbReference type="PANTHER" id="PTHR30069">
    <property type="entry name" value="TONB-DEPENDENT OUTER MEMBRANE RECEPTOR"/>
    <property type="match status" value="1"/>
</dbReference>
<gene>
    <name evidence="16" type="ORF">CSW64_14420</name>
</gene>
<dbReference type="Gene3D" id="2.170.130.10">
    <property type="entry name" value="TonB-dependent receptor, plug domain"/>
    <property type="match status" value="1"/>
</dbReference>
<dbReference type="InterPro" id="IPR011276">
    <property type="entry name" value="TonB_haem/Hb_rcpt"/>
</dbReference>
<keyword evidence="5 11" id="KW-0812">Transmembrane</keyword>
<proteinExistence type="inferred from homology"/>
<dbReference type="InterPro" id="IPR036942">
    <property type="entry name" value="Beta-barrel_TonB_sf"/>
</dbReference>
<accession>A0A2D2AZU5</accession>
<dbReference type="CDD" id="cd01347">
    <property type="entry name" value="ligand_gated_channel"/>
    <property type="match status" value="1"/>
</dbReference>
<evidence type="ECO:0000256" key="8">
    <source>
        <dbReference type="ARBA" id="ARBA00023136"/>
    </source>
</evidence>
<evidence type="ECO:0000256" key="6">
    <source>
        <dbReference type="ARBA" id="ARBA00022729"/>
    </source>
</evidence>
<feature type="signal peptide" evidence="13">
    <location>
        <begin position="1"/>
        <end position="27"/>
    </location>
</feature>
<dbReference type="GO" id="GO:0015232">
    <property type="term" value="F:heme transmembrane transporter activity"/>
    <property type="evidence" value="ECO:0007669"/>
    <property type="project" value="InterPro"/>
</dbReference>
<keyword evidence="10 11" id="KW-0998">Cell outer membrane</keyword>
<evidence type="ECO:0000256" key="13">
    <source>
        <dbReference type="SAM" id="SignalP"/>
    </source>
</evidence>
<keyword evidence="8 11" id="KW-0472">Membrane</keyword>
<comment type="similarity">
    <text evidence="2 11 12">Belongs to the TonB-dependent receptor family.</text>
</comment>
<dbReference type="GO" id="GO:0009279">
    <property type="term" value="C:cell outer membrane"/>
    <property type="evidence" value="ECO:0007669"/>
    <property type="project" value="UniProtKB-SubCell"/>
</dbReference>
<dbReference type="Proteomes" id="UP000228945">
    <property type="component" value="Chromosome"/>
</dbReference>
<feature type="domain" description="TonB-dependent receptor-like beta-barrel" evidence="14">
    <location>
        <begin position="270"/>
        <end position="693"/>
    </location>
</feature>
<dbReference type="InterPro" id="IPR010949">
    <property type="entry name" value="TonB_Hb/transfer/lactofer_rcpt"/>
</dbReference>
<reference evidence="16 17" key="1">
    <citation type="submission" date="2017-10" db="EMBL/GenBank/DDBJ databases">
        <title>Genome sequence of Caulobacter mirabilis FWC38.</title>
        <authorList>
            <person name="Fiebig A."/>
            <person name="Crosson S."/>
        </authorList>
    </citation>
    <scope>NUCLEOTIDE SEQUENCE [LARGE SCALE GENOMIC DNA]</scope>
    <source>
        <strain evidence="16 17">FWC 38</strain>
    </source>
</reference>
<evidence type="ECO:0000259" key="15">
    <source>
        <dbReference type="Pfam" id="PF07715"/>
    </source>
</evidence>
<dbReference type="Gene3D" id="2.40.170.20">
    <property type="entry name" value="TonB-dependent receptor, beta-barrel domain"/>
    <property type="match status" value="1"/>
</dbReference>
<feature type="domain" description="TonB-dependent receptor plug" evidence="15">
    <location>
        <begin position="52"/>
        <end position="172"/>
    </location>
</feature>
<dbReference type="NCBIfam" id="TIGR01785">
    <property type="entry name" value="TonB-hemin"/>
    <property type="match status" value="1"/>
</dbReference>
<keyword evidence="4 11" id="KW-1134">Transmembrane beta strand</keyword>
<feature type="chain" id="PRO_5013850759" evidence="13">
    <location>
        <begin position="28"/>
        <end position="732"/>
    </location>
</feature>
<evidence type="ECO:0000256" key="12">
    <source>
        <dbReference type="RuleBase" id="RU003357"/>
    </source>
</evidence>
<evidence type="ECO:0000256" key="3">
    <source>
        <dbReference type="ARBA" id="ARBA00022448"/>
    </source>
</evidence>
<dbReference type="GO" id="GO:0015344">
    <property type="term" value="F:siderophore uptake transmembrane transporter activity"/>
    <property type="evidence" value="ECO:0007669"/>
    <property type="project" value="TreeGrafter"/>
</dbReference>
<dbReference type="NCBIfam" id="TIGR01786">
    <property type="entry name" value="TonB-hemlactrns"/>
    <property type="match status" value="1"/>
</dbReference>
<dbReference type="AlphaFoldDB" id="A0A2D2AZU5"/>
<evidence type="ECO:0000256" key="7">
    <source>
        <dbReference type="ARBA" id="ARBA00023077"/>
    </source>
</evidence>
<evidence type="ECO:0000256" key="4">
    <source>
        <dbReference type="ARBA" id="ARBA00022452"/>
    </source>
</evidence>
<dbReference type="InterPro" id="IPR037066">
    <property type="entry name" value="Plug_dom_sf"/>
</dbReference>
<keyword evidence="3 11" id="KW-0813">Transport</keyword>
<dbReference type="InterPro" id="IPR006311">
    <property type="entry name" value="TAT_signal"/>
</dbReference>
<keyword evidence="7 12" id="KW-0798">TonB box</keyword>
<dbReference type="RefSeq" id="WP_099622765.1">
    <property type="nucleotide sequence ID" value="NZ_CP024201.1"/>
</dbReference>
<dbReference type="Pfam" id="PF07715">
    <property type="entry name" value="Plug"/>
    <property type="match status" value="1"/>
</dbReference>
<evidence type="ECO:0000256" key="1">
    <source>
        <dbReference type="ARBA" id="ARBA00004571"/>
    </source>
</evidence>
<comment type="subcellular location">
    <subcellularLocation>
        <location evidence="1 11">Cell outer membrane</location>
        <topology evidence="1 11">Multi-pass membrane protein</topology>
    </subcellularLocation>
</comment>
<dbReference type="Pfam" id="PF00593">
    <property type="entry name" value="TonB_dep_Rec_b-barrel"/>
    <property type="match status" value="1"/>
</dbReference>
<evidence type="ECO:0000256" key="11">
    <source>
        <dbReference type="PROSITE-ProRule" id="PRU01360"/>
    </source>
</evidence>
<evidence type="ECO:0000259" key="14">
    <source>
        <dbReference type="Pfam" id="PF00593"/>
    </source>
</evidence>